<evidence type="ECO:0000259" key="3">
    <source>
        <dbReference type="Pfam" id="PF16509"/>
    </source>
</evidence>
<dbReference type="Proteomes" id="UP000018420">
    <property type="component" value="Unassembled WGS sequence"/>
</dbReference>
<dbReference type="RefSeq" id="WP_004907758.1">
    <property type="nucleotide sequence ID" value="NZ_ASYZ01000087.1"/>
</dbReference>
<dbReference type="InterPro" id="IPR053721">
    <property type="entry name" value="Fimbrial_Adhesin_Reg"/>
</dbReference>
<evidence type="ECO:0000313" key="5">
    <source>
        <dbReference type="Proteomes" id="UP000018420"/>
    </source>
</evidence>
<sequence length="125" mass="13947">MAKIRTIDGVTFALNHILKKINLSKISEDDFQKLIPCLGRLKKSNLKIIEDSLVGHLSFSKVASKYGKSKSAVSAIIKLARKKHLINQLSEDWVCVTVLLPNDQANHVLKISTDSIVQQLNNLDK</sequence>
<dbReference type="InterPro" id="IPR013324">
    <property type="entry name" value="RNA_pol_sigma_r3/r4-like"/>
</dbReference>
<protein>
    <recommendedName>
        <fullName evidence="3">TrfB transcriptional repressor protein domain-containing protein</fullName>
    </recommendedName>
</protein>
<keyword evidence="2" id="KW-0804">Transcription</keyword>
<name>S7WRR7_ACIJU</name>
<evidence type="ECO:0000313" key="4">
    <source>
        <dbReference type="EMBL" id="EPR85830.1"/>
    </source>
</evidence>
<dbReference type="AlphaFoldDB" id="S7WRR7"/>
<comment type="caution">
    <text evidence="4">The sequence shown here is derived from an EMBL/GenBank/DDBJ whole genome shotgun (WGS) entry which is preliminary data.</text>
</comment>
<proteinExistence type="predicted"/>
<evidence type="ECO:0000256" key="1">
    <source>
        <dbReference type="ARBA" id="ARBA00023015"/>
    </source>
</evidence>
<dbReference type="PATRIC" id="fig|1330047.3.peg.1754"/>
<dbReference type="SUPFAM" id="SSF88659">
    <property type="entry name" value="Sigma3 and sigma4 domains of RNA polymerase sigma factors"/>
    <property type="match status" value="1"/>
</dbReference>
<dbReference type="InterPro" id="IPR032428">
    <property type="entry name" value="TrfB"/>
</dbReference>
<keyword evidence="1" id="KW-0805">Transcription regulation</keyword>
<evidence type="ECO:0000256" key="2">
    <source>
        <dbReference type="ARBA" id="ARBA00023163"/>
    </source>
</evidence>
<dbReference type="Gene3D" id="1.10.10.2690">
    <property type="match status" value="1"/>
</dbReference>
<dbReference type="Pfam" id="PF16509">
    <property type="entry name" value="KORA"/>
    <property type="match status" value="1"/>
</dbReference>
<accession>S7WRR7</accession>
<gene>
    <name evidence="4" type="ORF">L292_3160</name>
</gene>
<organism evidence="4 5">
    <name type="scientific">Acinetobacter junii CIP 107470 = MTCC 11364</name>
    <dbReference type="NCBI Taxonomy" id="1217666"/>
    <lineage>
        <taxon>Bacteria</taxon>
        <taxon>Pseudomonadati</taxon>
        <taxon>Pseudomonadota</taxon>
        <taxon>Gammaproteobacteria</taxon>
        <taxon>Moraxellales</taxon>
        <taxon>Moraxellaceae</taxon>
        <taxon>Acinetobacter</taxon>
    </lineage>
</organism>
<dbReference type="EMBL" id="ASYZ01000087">
    <property type="protein sequence ID" value="EPR85830.1"/>
    <property type="molecule type" value="Genomic_DNA"/>
</dbReference>
<reference evidence="4 5" key="1">
    <citation type="submission" date="2013-05" db="EMBL/GenBank/DDBJ databases">
        <title>Genome assembly of Acinetobacter junii MTCC 11364.</title>
        <authorList>
            <person name="Khatri I."/>
            <person name="Singh N.K."/>
            <person name="Subramanian S."/>
            <person name="Mayilraj S."/>
        </authorList>
    </citation>
    <scope>NUCLEOTIDE SEQUENCE [LARGE SCALE GENOMIC DNA]</scope>
    <source>
        <strain evidence="4 5">MTCC 11364</strain>
    </source>
</reference>
<feature type="domain" description="TrfB transcriptional repressor protein" evidence="3">
    <location>
        <begin position="27"/>
        <end position="108"/>
    </location>
</feature>